<proteinExistence type="predicted"/>
<sequence>MRFRARAESTSVTQGCKKRYTTDSGRTKQRRSDNRVTCAVNTVKRRGIATKCSASTGELINSSRVGTTAGTAPVAFVYIASLLRRNNENLAIARNHPLYTPCYQIETVEDENPSYFRINFDSIEQYPATQPETKGLPIKDGYGTTKDLCIKFAAVFGSGKIVKDLPRPEFHHGNFWGKLDRARENGRVYSVTSVLRRRFRLRRSTLNRVAGQSSITIVYEKRMLRGLYFIQVRNNNVPNLIQTQAYSKWAQTMMQNQMAWTQEVHGEYSAEDKLVYQPFDR</sequence>
<evidence type="ECO:0000313" key="1">
    <source>
        <dbReference type="EMBL" id="KYN17931.1"/>
    </source>
</evidence>
<dbReference type="AlphaFoldDB" id="A0A195DYM0"/>
<protein>
    <submittedName>
        <fullName evidence="1">Uncharacterized protein</fullName>
    </submittedName>
</protein>
<dbReference type="Proteomes" id="UP000078492">
    <property type="component" value="Unassembled WGS sequence"/>
</dbReference>
<dbReference type="EMBL" id="KQ980066">
    <property type="protein sequence ID" value="KYN17931.1"/>
    <property type="molecule type" value="Genomic_DNA"/>
</dbReference>
<keyword evidence="2" id="KW-1185">Reference proteome</keyword>
<gene>
    <name evidence="1" type="ORF">ALC57_09813</name>
</gene>
<evidence type="ECO:0000313" key="2">
    <source>
        <dbReference type="Proteomes" id="UP000078492"/>
    </source>
</evidence>
<organism evidence="1 2">
    <name type="scientific">Trachymyrmex cornetzi</name>
    <dbReference type="NCBI Taxonomy" id="471704"/>
    <lineage>
        <taxon>Eukaryota</taxon>
        <taxon>Metazoa</taxon>
        <taxon>Ecdysozoa</taxon>
        <taxon>Arthropoda</taxon>
        <taxon>Hexapoda</taxon>
        <taxon>Insecta</taxon>
        <taxon>Pterygota</taxon>
        <taxon>Neoptera</taxon>
        <taxon>Endopterygota</taxon>
        <taxon>Hymenoptera</taxon>
        <taxon>Apocrita</taxon>
        <taxon>Aculeata</taxon>
        <taxon>Formicoidea</taxon>
        <taxon>Formicidae</taxon>
        <taxon>Myrmicinae</taxon>
        <taxon>Trachymyrmex</taxon>
    </lineage>
</organism>
<accession>A0A195DYM0</accession>
<name>A0A195DYM0_9HYME</name>
<reference evidence="1 2" key="1">
    <citation type="submission" date="2015-09" db="EMBL/GenBank/DDBJ databases">
        <title>Trachymyrmex cornetzi WGS genome.</title>
        <authorList>
            <person name="Nygaard S."/>
            <person name="Hu H."/>
            <person name="Boomsma J."/>
            <person name="Zhang G."/>
        </authorList>
    </citation>
    <scope>NUCLEOTIDE SEQUENCE [LARGE SCALE GENOMIC DNA]</scope>
    <source>
        <strain evidence="1">Tcor2-1</strain>
        <tissue evidence="1">Whole body</tissue>
    </source>
</reference>